<proteinExistence type="predicted"/>
<evidence type="ECO:0000313" key="2">
    <source>
        <dbReference type="Proteomes" id="UP001164539"/>
    </source>
</evidence>
<organism evidence="1 2">
    <name type="scientific">Melia azedarach</name>
    <name type="common">Chinaberry tree</name>
    <dbReference type="NCBI Taxonomy" id="155640"/>
    <lineage>
        <taxon>Eukaryota</taxon>
        <taxon>Viridiplantae</taxon>
        <taxon>Streptophyta</taxon>
        <taxon>Embryophyta</taxon>
        <taxon>Tracheophyta</taxon>
        <taxon>Spermatophyta</taxon>
        <taxon>Magnoliopsida</taxon>
        <taxon>eudicotyledons</taxon>
        <taxon>Gunneridae</taxon>
        <taxon>Pentapetalae</taxon>
        <taxon>rosids</taxon>
        <taxon>malvids</taxon>
        <taxon>Sapindales</taxon>
        <taxon>Meliaceae</taxon>
        <taxon>Melia</taxon>
    </lineage>
</organism>
<gene>
    <name evidence="1" type="ORF">OWV82_006476</name>
</gene>
<name>A0ACC1YIU1_MELAZ</name>
<comment type="caution">
    <text evidence="1">The sequence shown here is derived from an EMBL/GenBank/DDBJ whole genome shotgun (WGS) entry which is preliminary data.</text>
</comment>
<sequence length="1244" mass="137772">MYQNQSEEADELEFEGCSKGHSSALSLGGSVCLLCLSNLITTPRAPTIHVSYALSQLSSALSLPPHSISSSHAHFLVSPLLSALSSFDDPPIASQLTDLVAHLCASGDAEIFAEFVSRVAHQLSSGALAWSRKQLYMLHCFGVLLNCQRNDPLVYIKDKDALVSNLVTGLELPSEEIRGEILFVLYKVSALQCMSMDGDGTDILFAFCPKLLYLSLEALMKTQIDDVRLNCVALLSILAQKGCFVSAYTNGVSSMSVDETDDFMQRKDDGTDRPSLTLLFAEAIKGPLLSSDSQVQISTLNLVLHYLSWEGTSGKEIQVLVEENIADYVFEILRLSECKDPTVNTCLKVLNLLSTAEQAFRQRLVVGFTTLIPVLNYVAEVPFHPVQSQTLKLIWNCISDFPGIVSTSHVEELILVLTRMLKRHTDGEMGMLPETFVTACSIFLSLLKSPSFHRTANLAPSIQQASKHAVLACLSISEKDPSQLLHSLYLLKEGFWKLFILYCIQVSDIQATAFAKILVSSSWISLSSGFLGLFPAEEIKWRAYLMLSSLVDVLFGNDTGKPIRDAAIHIPSDPVDMLFLLGQKSSHNFELCSCQSAVLLILHTAALYDDSLADEKLVLASLEQYILVNGSNFQCGAADSSIMIWLVNLYGLYRSSAKMSCQIPYSPEAERLLFHLLTENEWDLPSAMIHSLSLKWLFQQEKISKPLSYQILKFCRSNSSLAIDNVHGRSNETVNEKVIAELVAMGDNYGASLLVCLLIQLIEEEGEVHDIVSVMNFIATVTNIFPAASDQLCSHGIGNAISALCNSSTYFSSSDIFTAVSILIFNILRLVHPEVLSVSDEEAWFTVTKKLIEYLTTTVAEYSWNHESLIVTSIFSLILHHSTNNALVEASKAIVLNTSLVSTINSTIDAACLKGPSLTDYDEGTSTGEYLIFVLLLNYFSIRSLHTILPGALDCQNFLHSFNTKQSLSMINIRCHDICRLMHFGSPLVKLVSSYCLLDLFSTLSDQEKGEHEELECSMGFLMSLMAVLEGLVFYSDIRVAMNCGLCLSMVLGWEKLDLQESRIIAKNYWCRLIVEEMAMSLAVPRLASKSFFNHHKPAIHIAVALLKHNKIPGWMNTVFDAPCISGIIENLGPSNLSTEVVLLFRELLNSGFLKAEHINSFSHVLQACRKYVYTNSTQDDRKDEQVAQMFTALDDLGEVREYLIHLMSSESSIDKDSGGLKNGQNGLLEEIEMFFRTFNSRGS</sequence>
<dbReference type="EMBL" id="CM051396">
    <property type="protein sequence ID" value="KAJ4723064.1"/>
    <property type="molecule type" value="Genomic_DNA"/>
</dbReference>
<reference evidence="1 2" key="1">
    <citation type="journal article" date="2023" name="Science">
        <title>Complex scaffold remodeling in plant triterpene biosynthesis.</title>
        <authorList>
            <person name="De La Pena R."/>
            <person name="Hodgson H."/>
            <person name="Liu J.C."/>
            <person name="Stephenson M.J."/>
            <person name="Martin A.C."/>
            <person name="Owen C."/>
            <person name="Harkess A."/>
            <person name="Leebens-Mack J."/>
            <person name="Jimenez L.E."/>
            <person name="Osbourn A."/>
            <person name="Sattely E.S."/>
        </authorList>
    </citation>
    <scope>NUCLEOTIDE SEQUENCE [LARGE SCALE GENOMIC DNA]</scope>
    <source>
        <strain evidence="2">cv. JPN11</strain>
        <tissue evidence="1">Leaf</tissue>
    </source>
</reference>
<keyword evidence="2" id="KW-1185">Reference proteome</keyword>
<accession>A0ACC1YIU1</accession>
<evidence type="ECO:0000313" key="1">
    <source>
        <dbReference type="EMBL" id="KAJ4723064.1"/>
    </source>
</evidence>
<dbReference type="Proteomes" id="UP001164539">
    <property type="component" value="Chromosome 3"/>
</dbReference>
<protein>
    <submittedName>
        <fullName evidence="1">Protein PRD1</fullName>
    </submittedName>
</protein>